<dbReference type="EMBL" id="MUEO01000009">
    <property type="protein sequence ID" value="OOE45096.1"/>
    <property type="molecule type" value="Genomic_DNA"/>
</dbReference>
<feature type="transmembrane region" description="Helical" evidence="1">
    <location>
        <begin position="55"/>
        <end position="79"/>
    </location>
</feature>
<keyword evidence="1" id="KW-1133">Transmembrane helix</keyword>
<keyword evidence="1" id="KW-0812">Transmembrane</keyword>
<protein>
    <recommendedName>
        <fullName evidence="2">WYL domain-containing protein</fullName>
    </recommendedName>
</protein>
<accession>A0AB36K8T6</accession>
<dbReference type="InterPro" id="IPR026881">
    <property type="entry name" value="WYL_dom"/>
</dbReference>
<dbReference type="Pfam" id="PF13280">
    <property type="entry name" value="WYL"/>
    <property type="match status" value="1"/>
</dbReference>
<dbReference type="RefSeq" id="WP_077457495.1">
    <property type="nucleotide sequence ID" value="NZ_MUEO01000009.1"/>
</dbReference>
<reference evidence="3 4" key="1">
    <citation type="journal article" date="2017" name="Genome Announc.">
        <title>Draft Genome Sequences of Salinivibrio proteolyticus, Salinivibrio sharmensis, Salinivibrio siamensis, Salinivibrio costicola subsp. alcaliphilus, Salinivibrio costicola subsp. vallismortis, and 29 New Isolates Belonging to the Genus Salinivibrio.</title>
        <authorList>
            <person name="Lopez-Hermoso C."/>
            <person name="de la Haba R.R."/>
            <person name="Sanchez-Porro C."/>
            <person name="Bayliss S.C."/>
            <person name="Feil E.J."/>
            <person name="Ventosa A."/>
        </authorList>
    </citation>
    <scope>NUCLEOTIDE SEQUENCE [LARGE SCALE GENOMIC DNA]</scope>
    <source>
        <strain evidence="3 4">IC202</strain>
    </source>
</reference>
<comment type="caution">
    <text evidence="3">The sequence shown here is derived from an EMBL/GenBank/DDBJ whole genome shotgun (WGS) entry which is preliminary data.</text>
</comment>
<evidence type="ECO:0000259" key="2">
    <source>
        <dbReference type="Pfam" id="PF13280"/>
    </source>
</evidence>
<feature type="transmembrane region" description="Helical" evidence="1">
    <location>
        <begin position="32"/>
        <end position="49"/>
    </location>
</feature>
<dbReference type="AlphaFoldDB" id="A0AB36K8T6"/>
<feature type="domain" description="WYL" evidence="2">
    <location>
        <begin position="171"/>
        <end position="224"/>
    </location>
</feature>
<keyword evidence="1" id="KW-0472">Membrane</keyword>
<organism evidence="3 4">
    <name type="scientific">Salinivibrio kushneri</name>
    <dbReference type="NCBI Taxonomy" id="1908198"/>
    <lineage>
        <taxon>Bacteria</taxon>
        <taxon>Pseudomonadati</taxon>
        <taxon>Pseudomonadota</taxon>
        <taxon>Gammaproteobacteria</taxon>
        <taxon>Vibrionales</taxon>
        <taxon>Vibrionaceae</taxon>
        <taxon>Salinivibrio</taxon>
    </lineage>
</organism>
<gene>
    <name evidence="3" type="ORF">BZG09_05165</name>
</gene>
<evidence type="ECO:0000313" key="3">
    <source>
        <dbReference type="EMBL" id="OOE45096.1"/>
    </source>
</evidence>
<dbReference type="Proteomes" id="UP000188726">
    <property type="component" value="Unassembled WGS sequence"/>
</dbReference>
<name>A0AB36K8T6_9GAMM</name>
<evidence type="ECO:0000256" key="1">
    <source>
        <dbReference type="SAM" id="Phobius"/>
    </source>
</evidence>
<proteinExistence type="predicted"/>
<evidence type="ECO:0000313" key="4">
    <source>
        <dbReference type="Proteomes" id="UP000188726"/>
    </source>
</evidence>
<sequence>MHKQMSNRLKIGVLLLPIVFAWFTLEKGYSKRARLVSFLWLFLVTAVALNDKNPIAAVLSLTMLVSVCYAFYCLVVSMFRRAQKRKEEMLAIINDDDKWRDYCMDKKLPPSAQKFILKSYGVEKRVIETETVKFDVSVSSSVDDFEDNWKSYNSSEEWEHDRKVLWRGQTKDIEFSYSKSRNHPKERRTVTPQEFGVDGNGMFFVRGICHKSNEPRTFKLYRFETKIKVGSQRFDEDEWIEKYLGLNPYELS</sequence>